<keyword evidence="5" id="KW-1185">Reference proteome</keyword>
<proteinExistence type="inferred from homology"/>
<dbReference type="InterPro" id="IPR003675">
    <property type="entry name" value="Rce1/LyrA-like_dom"/>
</dbReference>
<dbReference type="EMBL" id="JBHTOH010000006">
    <property type="protein sequence ID" value="MFD1410075.1"/>
    <property type="molecule type" value="Genomic_DNA"/>
</dbReference>
<keyword evidence="2" id="KW-0472">Membrane</keyword>
<feature type="transmembrane region" description="Helical" evidence="2">
    <location>
        <begin position="65"/>
        <end position="85"/>
    </location>
</feature>
<keyword evidence="2" id="KW-0812">Transmembrane</keyword>
<feature type="transmembrane region" description="Helical" evidence="2">
    <location>
        <begin position="131"/>
        <end position="151"/>
    </location>
</feature>
<evidence type="ECO:0000256" key="2">
    <source>
        <dbReference type="SAM" id="Phobius"/>
    </source>
</evidence>
<keyword evidence="2" id="KW-1133">Transmembrane helix</keyword>
<feature type="transmembrane region" description="Helical" evidence="2">
    <location>
        <begin position="37"/>
        <end position="58"/>
    </location>
</feature>
<dbReference type="RefSeq" id="WP_125648396.1">
    <property type="nucleotide sequence ID" value="NZ_JBHTOH010000006.1"/>
</dbReference>
<comment type="similarity">
    <text evidence="1">Belongs to the UPF0177 family.</text>
</comment>
<evidence type="ECO:0000313" key="5">
    <source>
        <dbReference type="Proteomes" id="UP001597191"/>
    </source>
</evidence>
<evidence type="ECO:0000313" key="4">
    <source>
        <dbReference type="EMBL" id="MFD1410075.1"/>
    </source>
</evidence>
<organism evidence="4 5">
    <name type="scientific">Lapidilactobacillus gannanensis</name>
    <dbReference type="NCBI Taxonomy" id="2486002"/>
    <lineage>
        <taxon>Bacteria</taxon>
        <taxon>Bacillati</taxon>
        <taxon>Bacillota</taxon>
        <taxon>Bacilli</taxon>
        <taxon>Lactobacillales</taxon>
        <taxon>Lactobacillaceae</taxon>
        <taxon>Lapidilactobacillus</taxon>
    </lineage>
</organism>
<feature type="domain" description="CAAX prenyl protease 2/Lysostaphin resistance protein A-like" evidence="3">
    <location>
        <begin position="101"/>
        <end position="200"/>
    </location>
</feature>
<dbReference type="Pfam" id="PF02517">
    <property type="entry name" value="Rce1-like"/>
    <property type="match status" value="1"/>
</dbReference>
<evidence type="ECO:0000259" key="3">
    <source>
        <dbReference type="Pfam" id="PF02517"/>
    </source>
</evidence>
<accession>A0ABW4BKJ6</accession>
<feature type="transmembrane region" description="Helical" evidence="2">
    <location>
        <begin position="105"/>
        <end position="124"/>
    </location>
</feature>
<reference evidence="5" key="1">
    <citation type="journal article" date="2019" name="Int. J. Syst. Evol. Microbiol.">
        <title>The Global Catalogue of Microorganisms (GCM) 10K type strain sequencing project: providing services to taxonomists for standard genome sequencing and annotation.</title>
        <authorList>
            <consortium name="The Broad Institute Genomics Platform"/>
            <consortium name="The Broad Institute Genome Sequencing Center for Infectious Disease"/>
            <person name="Wu L."/>
            <person name="Ma J."/>
        </authorList>
    </citation>
    <scope>NUCLEOTIDE SEQUENCE [LARGE SCALE GENOMIC DNA]</scope>
    <source>
        <strain evidence="5">CCM 8937</strain>
    </source>
</reference>
<dbReference type="Proteomes" id="UP001597191">
    <property type="component" value="Unassembled WGS sequence"/>
</dbReference>
<dbReference type="PROSITE" id="PS51257">
    <property type="entry name" value="PROKAR_LIPOPROTEIN"/>
    <property type="match status" value="1"/>
</dbReference>
<name>A0ABW4BKJ6_9LACO</name>
<sequence>MKSATTFHTSAGRLSLAALLLLIGYGCLMLFPWAWWALLVSGALAWLVAFNSSGRVAFGRPRRLWLVPLGVLLYFGVSILVGIGARTVGLKWTENPAAAAAWWPLIAQLPLMLMGEELLGIGVLEGARAQGCPWWVSTLLSGLVFGLMHFFDYWDGSLGSTLLHVLLLQGVARLILNRIYIAGGQSIWRSWLTHLLIDLVALAI</sequence>
<comment type="caution">
    <text evidence="4">The sequence shown here is derived from an EMBL/GenBank/DDBJ whole genome shotgun (WGS) entry which is preliminary data.</text>
</comment>
<feature type="transmembrane region" description="Helical" evidence="2">
    <location>
        <begin position="12"/>
        <end position="31"/>
    </location>
</feature>
<protein>
    <submittedName>
        <fullName evidence="4">Type II CAAX prenyl endopeptidase Rce1 family protein</fullName>
    </submittedName>
</protein>
<evidence type="ECO:0000256" key="1">
    <source>
        <dbReference type="ARBA" id="ARBA00009067"/>
    </source>
</evidence>
<gene>
    <name evidence="4" type="ORF">ACFQ4R_00315</name>
</gene>